<keyword evidence="1" id="KW-0812">Transmembrane</keyword>
<feature type="transmembrane region" description="Helical" evidence="1">
    <location>
        <begin position="399"/>
        <end position="424"/>
    </location>
</feature>
<feature type="transmembrane region" description="Helical" evidence="1">
    <location>
        <begin position="43"/>
        <end position="62"/>
    </location>
</feature>
<dbReference type="eggNOG" id="ENOG502ZAPV">
    <property type="taxonomic scope" value="Bacteria"/>
</dbReference>
<dbReference type="Proteomes" id="UP000003573">
    <property type="component" value="Unassembled WGS sequence"/>
</dbReference>
<feature type="transmembrane region" description="Helical" evidence="1">
    <location>
        <begin position="354"/>
        <end position="378"/>
    </location>
</feature>
<feature type="transmembrane region" description="Helical" evidence="1">
    <location>
        <begin position="190"/>
        <end position="210"/>
    </location>
</feature>
<protein>
    <submittedName>
        <fullName evidence="2">Membrane protein</fullName>
    </submittedName>
</protein>
<feature type="transmembrane region" description="Helical" evidence="1">
    <location>
        <begin position="430"/>
        <end position="453"/>
    </location>
</feature>
<name>G5JWY2_9STRE</name>
<keyword evidence="1" id="KW-0472">Membrane</keyword>
<feature type="transmembrane region" description="Helical" evidence="1">
    <location>
        <begin position="129"/>
        <end position="146"/>
    </location>
</feature>
<sequence>MNWKNIWELIKINILYSNPQALTNIQRRQARKPNKNLSSYKSVIRQQVSVAVLFIFIYAYMFLNIDYRHSKGYFSFQIAMFILIAIVSGFTTLFAVFYDSNDTKLYLPLPVKESEVYIAKVMSSQGGSLPFLMPIIPLSMIAYLQLSNPILAVFGTLINFLIALLLSNAISILLVYFIGQMLVKSPYKKTISTVLMVVSTLLAVGVVFYLSSQSNNNSIQGNTSIQMPLLPYFRGFIDVIINPLSTASLLNFWLGLLVLAGLLLLIKRVIIKNYFKQFLSIQATKAHKRKKVRNTKNQTLSQTLRRHHLSTIKDGTLILQTYLMPLIFVFAFLAPSLSRGGLTLSGISNSFFGVALLLGVMFGNLISASANTFLAVGISLEKDNYIFLKTLPISFKKFLISKFLTLSTIQLSIPIIIYLLVGLFLLKTPIILIVSFSIGTALAALITGQILYWRDYRLLNLTWQNVTQLFSRGIGQWFSFITLMAVIIGGSMLTALSIILALQTSALIISFILTLLILALLAPIQLFIYHRFWKKLI</sequence>
<keyword evidence="3" id="KW-1185">Reference proteome</keyword>
<gene>
    <name evidence="2" type="ORF">STRMA_1525</name>
</gene>
<feature type="transmembrane region" description="Helical" evidence="1">
    <location>
        <begin position="474"/>
        <end position="500"/>
    </location>
</feature>
<feature type="transmembrane region" description="Helical" evidence="1">
    <location>
        <begin position="315"/>
        <end position="334"/>
    </location>
</feature>
<evidence type="ECO:0000256" key="1">
    <source>
        <dbReference type="SAM" id="Phobius"/>
    </source>
</evidence>
<evidence type="ECO:0000313" key="3">
    <source>
        <dbReference type="Proteomes" id="UP000003573"/>
    </source>
</evidence>
<dbReference type="AlphaFoldDB" id="G5JWY2"/>
<organism evidence="2 3">
    <name type="scientific">Streptococcus macacae NCTC 11558</name>
    <dbReference type="NCBI Taxonomy" id="764298"/>
    <lineage>
        <taxon>Bacteria</taxon>
        <taxon>Bacillati</taxon>
        <taxon>Bacillota</taxon>
        <taxon>Bacilli</taxon>
        <taxon>Lactobacillales</taxon>
        <taxon>Streptococcaceae</taxon>
        <taxon>Streptococcus</taxon>
    </lineage>
</organism>
<feature type="transmembrane region" description="Helical" evidence="1">
    <location>
        <begin position="506"/>
        <end position="529"/>
    </location>
</feature>
<evidence type="ECO:0000313" key="2">
    <source>
        <dbReference type="EMBL" id="EHJ51719.1"/>
    </source>
</evidence>
<dbReference type="EMBL" id="AEUW02000001">
    <property type="protein sequence ID" value="EHJ51719.1"/>
    <property type="molecule type" value="Genomic_DNA"/>
</dbReference>
<dbReference type="STRING" id="764298.STRMA_1525"/>
<reference evidence="2 3" key="1">
    <citation type="journal article" date="2014" name="Int. J. Syst. Evol. Microbiol.">
        <title>Phylogenomics and the dynamic genome evolution of the genus Streptococcus.</title>
        <authorList>
            <consortium name="The Broad Institute Genome Sequencing Platform"/>
            <person name="Richards V.P."/>
            <person name="Palmer S.R."/>
            <person name="Pavinski Bitar P.D."/>
            <person name="Qin X."/>
            <person name="Weinstock G.M."/>
            <person name="Highlander S.K."/>
            <person name="Town C.D."/>
            <person name="Burne R.A."/>
            <person name="Stanhope M.J."/>
        </authorList>
    </citation>
    <scope>NUCLEOTIDE SEQUENCE [LARGE SCALE GENOMIC DNA]</scope>
    <source>
        <strain evidence="2 3">NCTC 11558</strain>
    </source>
</reference>
<comment type="caution">
    <text evidence="2">The sequence shown here is derived from an EMBL/GenBank/DDBJ whole genome shotgun (WGS) entry which is preliminary data.</text>
</comment>
<dbReference type="OrthoDB" id="2176387at2"/>
<proteinExistence type="predicted"/>
<feature type="transmembrane region" description="Helical" evidence="1">
    <location>
        <begin position="252"/>
        <end position="270"/>
    </location>
</feature>
<keyword evidence="1" id="KW-1133">Transmembrane helix</keyword>
<accession>G5JWY2</accession>
<dbReference type="RefSeq" id="WP_003078854.1">
    <property type="nucleotide sequence ID" value="NZ_AEUW02000001.1"/>
</dbReference>
<feature type="transmembrane region" description="Helical" evidence="1">
    <location>
        <begin position="152"/>
        <end position="178"/>
    </location>
</feature>
<feature type="transmembrane region" description="Helical" evidence="1">
    <location>
        <begin position="74"/>
        <end position="98"/>
    </location>
</feature>